<reference evidence="1 2" key="1">
    <citation type="journal article" date="2023" name="Science">
        <title>Elucidation of the pathway for biosynthesis of saponin adjuvants from the soapbark tree.</title>
        <authorList>
            <person name="Reed J."/>
            <person name="Orme A."/>
            <person name="El-Demerdash A."/>
            <person name="Owen C."/>
            <person name="Martin L.B.B."/>
            <person name="Misra R.C."/>
            <person name="Kikuchi S."/>
            <person name="Rejzek M."/>
            <person name="Martin A.C."/>
            <person name="Harkess A."/>
            <person name="Leebens-Mack J."/>
            <person name="Louveau T."/>
            <person name="Stephenson M.J."/>
            <person name="Osbourn A."/>
        </authorList>
    </citation>
    <scope>NUCLEOTIDE SEQUENCE [LARGE SCALE GENOMIC DNA]</scope>
    <source>
        <strain evidence="1">S10</strain>
    </source>
</reference>
<protein>
    <submittedName>
        <fullName evidence="1">UBN2_3 domain-containing protein</fullName>
    </submittedName>
</protein>
<dbReference type="PANTHER" id="PTHR34222">
    <property type="entry name" value="GAG_PRE-INTEGRS DOMAIN-CONTAINING PROTEIN"/>
    <property type="match status" value="1"/>
</dbReference>
<dbReference type="Proteomes" id="UP001163823">
    <property type="component" value="Chromosome 1"/>
</dbReference>
<dbReference type="PANTHER" id="PTHR34222:SF43">
    <property type="entry name" value="RETROTRANSPOSON GAG DOMAIN-CONTAINING PROTEIN"/>
    <property type="match status" value="1"/>
</dbReference>
<sequence length="218" mass="24480">MKGWLINSMDPSLISNFIRFSTAKHVWDSIATTYFDGTDTSQVYELKRRVTRMRQAGGSIESYYNSLQGLWREIDFCRPNLMVCTGDIQKWNSLLHEDRVYIFLDGLDDRLNKIWSDVLRLQPFPTIEQAYAYVRKEDNKQAVALAGTETTLGAVMAFKGIKVGQPPMLQINKSGSIPSNGGKANAFTKTKGTMGGGSGCTYYGNPKHTRETCFKLHG</sequence>
<dbReference type="EMBL" id="JARAOO010000001">
    <property type="protein sequence ID" value="KAJ7982144.1"/>
    <property type="molecule type" value="Genomic_DNA"/>
</dbReference>
<organism evidence="1 2">
    <name type="scientific">Quillaja saponaria</name>
    <name type="common">Soap bark tree</name>
    <dbReference type="NCBI Taxonomy" id="32244"/>
    <lineage>
        <taxon>Eukaryota</taxon>
        <taxon>Viridiplantae</taxon>
        <taxon>Streptophyta</taxon>
        <taxon>Embryophyta</taxon>
        <taxon>Tracheophyta</taxon>
        <taxon>Spermatophyta</taxon>
        <taxon>Magnoliopsida</taxon>
        <taxon>eudicotyledons</taxon>
        <taxon>Gunneridae</taxon>
        <taxon>Pentapetalae</taxon>
        <taxon>rosids</taxon>
        <taxon>fabids</taxon>
        <taxon>Fabales</taxon>
        <taxon>Quillajaceae</taxon>
        <taxon>Quillaja</taxon>
    </lineage>
</organism>
<name>A0AAD7QIK7_QUISA</name>
<evidence type="ECO:0000313" key="2">
    <source>
        <dbReference type="Proteomes" id="UP001163823"/>
    </source>
</evidence>
<gene>
    <name evidence="1" type="ORF">O6P43_001300</name>
</gene>
<comment type="caution">
    <text evidence="1">The sequence shown here is derived from an EMBL/GenBank/DDBJ whole genome shotgun (WGS) entry which is preliminary data.</text>
</comment>
<accession>A0AAD7QIK7</accession>
<dbReference type="AlphaFoldDB" id="A0AAD7QIK7"/>
<evidence type="ECO:0000313" key="1">
    <source>
        <dbReference type="EMBL" id="KAJ7982144.1"/>
    </source>
</evidence>
<keyword evidence="2" id="KW-1185">Reference proteome</keyword>
<proteinExistence type="predicted"/>
<dbReference type="KEGG" id="qsa:O6P43_001300"/>